<dbReference type="AlphaFoldDB" id="A0A4Z0JCW4"/>
<evidence type="ECO:0000256" key="3">
    <source>
        <dbReference type="ARBA" id="ARBA00023163"/>
    </source>
</evidence>
<dbReference type="InterPro" id="IPR050109">
    <property type="entry name" value="HTH-type_TetR-like_transc_reg"/>
</dbReference>
<dbReference type="EMBL" id="RKLX01000002">
    <property type="protein sequence ID" value="TGD20037.1"/>
    <property type="molecule type" value="Genomic_DNA"/>
</dbReference>
<dbReference type="InterPro" id="IPR011075">
    <property type="entry name" value="TetR_C"/>
</dbReference>
<protein>
    <submittedName>
        <fullName evidence="6">TetR/AcrR family transcriptional regulator</fullName>
    </submittedName>
</protein>
<feature type="DNA-binding region" description="H-T-H motif" evidence="4">
    <location>
        <begin position="33"/>
        <end position="52"/>
    </location>
</feature>
<dbReference type="InterPro" id="IPR001647">
    <property type="entry name" value="HTH_TetR"/>
</dbReference>
<name>A0A4Z0JCW4_9LACO</name>
<dbReference type="PANTHER" id="PTHR30055">
    <property type="entry name" value="HTH-TYPE TRANSCRIPTIONAL REGULATOR RUTR"/>
    <property type="match status" value="1"/>
</dbReference>
<sequence length="196" mass="21860">MAKKKRRRGAELVDAILKAAWEQLQAKGYQNVTVEGIAAAAATTKTVLYRRWPDKAHLIIAALSKFGNLPDYQVPDTGSLRGDLLHLFGQMASLLDRLQEETLRGLLADRLQHLEFGEIFSHLSSGEQLKGLIQPLLDRAAARGEITHADWPDRVVTLPGILLLNEILGRQTLTLDAQTEMVDEILMPIFMADRSR</sequence>
<proteinExistence type="predicted"/>
<evidence type="ECO:0000256" key="4">
    <source>
        <dbReference type="PROSITE-ProRule" id="PRU00335"/>
    </source>
</evidence>
<dbReference type="Proteomes" id="UP000297348">
    <property type="component" value="Unassembled WGS sequence"/>
</dbReference>
<keyword evidence="3" id="KW-0804">Transcription</keyword>
<dbReference type="GO" id="GO:0000976">
    <property type="term" value="F:transcription cis-regulatory region binding"/>
    <property type="evidence" value="ECO:0007669"/>
    <property type="project" value="TreeGrafter"/>
</dbReference>
<evidence type="ECO:0000256" key="1">
    <source>
        <dbReference type="ARBA" id="ARBA00023015"/>
    </source>
</evidence>
<evidence type="ECO:0000313" key="7">
    <source>
        <dbReference type="Proteomes" id="UP000297348"/>
    </source>
</evidence>
<evidence type="ECO:0000313" key="6">
    <source>
        <dbReference type="EMBL" id="TGD20037.1"/>
    </source>
</evidence>
<accession>A0A4Z0JCW4</accession>
<dbReference type="Pfam" id="PF00440">
    <property type="entry name" value="TetR_N"/>
    <property type="match status" value="1"/>
</dbReference>
<dbReference type="InterPro" id="IPR036271">
    <property type="entry name" value="Tet_transcr_reg_TetR-rel_C_sf"/>
</dbReference>
<dbReference type="SUPFAM" id="SSF46689">
    <property type="entry name" value="Homeodomain-like"/>
    <property type="match status" value="1"/>
</dbReference>
<dbReference type="GO" id="GO:0003700">
    <property type="term" value="F:DNA-binding transcription factor activity"/>
    <property type="evidence" value="ECO:0007669"/>
    <property type="project" value="TreeGrafter"/>
</dbReference>
<dbReference type="RefSeq" id="WP_135367180.1">
    <property type="nucleotide sequence ID" value="NZ_RKLX01000002.1"/>
</dbReference>
<gene>
    <name evidence="6" type="ORF">EGT51_02270</name>
</gene>
<dbReference type="InterPro" id="IPR009057">
    <property type="entry name" value="Homeodomain-like_sf"/>
</dbReference>
<keyword evidence="7" id="KW-1185">Reference proteome</keyword>
<evidence type="ECO:0000256" key="2">
    <source>
        <dbReference type="ARBA" id="ARBA00023125"/>
    </source>
</evidence>
<keyword evidence="1" id="KW-0805">Transcription regulation</keyword>
<organism evidence="6 7">
    <name type="scientific">Levilactobacillus suantsaiihabitans</name>
    <dbReference type="NCBI Taxonomy" id="2487722"/>
    <lineage>
        <taxon>Bacteria</taxon>
        <taxon>Bacillati</taxon>
        <taxon>Bacillota</taxon>
        <taxon>Bacilli</taxon>
        <taxon>Lactobacillales</taxon>
        <taxon>Lactobacillaceae</taxon>
        <taxon>Levilactobacillus</taxon>
    </lineage>
</organism>
<feature type="domain" description="HTH tetR-type" evidence="5">
    <location>
        <begin position="10"/>
        <end position="70"/>
    </location>
</feature>
<keyword evidence="2 4" id="KW-0238">DNA-binding</keyword>
<comment type="caution">
    <text evidence="6">The sequence shown here is derived from an EMBL/GenBank/DDBJ whole genome shotgun (WGS) entry which is preliminary data.</text>
</comment>
<dbReference type="PROSITE" id="PS50977">
    <property type="entry name" value="HTH_TETR_2"/>
    <property type="match status" value="1"/>
</dbReference>
<dbReference type="Pfam" id="PF16859">
    <property type="entry name" value="TetR_C_11"/>
    <property type="match status" value="1"/>
</dbReference>
<dbReference type="OrthoDB" id="9796019at2"/>
<dbReference type="SUPFAM" id="SSF48498">
    <property type="entry name" value="Tetracyclin repressor-like, C-terminal domain"/>
    <property type="match status" value="1"/>
</dbReference>
<evidence type="ECO:0000259" key="5">
    <source>
        <dbReference type="PROSITE" id="PS50977"/>
    </source>
</evidence>
<dbReference type="Gene3D" id="1.10.357.10">
    <property type="entry name" value="Tetracycline Repressor, domain 2"/>
    <property type="match status" value="1"/>
</dbReference>
<reference evidence="6 7" key="1">
    <citation type="submission" date="2018-10" db="EMBL/GenBank/DDBJ databases">
        <title>Lactobacillus sp. R7 and Lactobacillus sp. R19 isolated from fermented mustard green product of Taiwan.</title>
        <authorList>
            <person name="Lin S.-T."/>
        </authorList>
    </citation>
    <scope>NUCLEOTIDE SEQUENCE [LARGE SCALE GENOMIC DNA]</scope>
    <source>
        <strain evidence="6 7">BCRC 81129</strain>
    </source>
</reference>
<dbReference type="Gene3D" id="1.10.10.60">
    <property type="entry name" value="Homeodomain-like"/>
    <property type="match status" value="1"/>
</dbReference>
<dbReference type="PANTHER" id="PTHR30055:SF148">
    <property type="entry name" value="TETR-FAMILY TRANSCRIPTIONAL REGULATOR"/>
    <property type="match status" value="1"/>
</dbReference>